<evidence type="ECO:0000256" key="1">
    <source>
        <dbReference type="SAM" id="MobiDB-lite"/>
    </source>
</evidence>
<feature type="compositionally biased region" description="Polar residues" evidence="1">
    <location>
        <begin position="23"/>
        <end position="36"/>
    </location>
</feature>
<feature type="compositionally biased region" description="Basic and acidic residues" evidence="1">
    <location>
        <begin position="37"/>
        <end position="51"/>
    </location>
</feature>
<dbReference type="AlphaFoldDB" id="A0A074ZRD5"/>
<dbReference type="EMBL" id="KL596700">
    <property type="protein sequence ID" value="KER28387.1"/>
    <property type="molecule type" value="Genomic_DNA"/>
</dbReference>
<dbReference type="KEGG" id="ovi:T265_04770"/>
<keyword evidence="3" id="KW-1185">Reference proteome</keyword>
<dbReference type="CTD" id="20318952"/>
<name>A0A074ZRD5_OPIVI</name>
<dbReference type="GeneID" id="20318952"/>
<sequence>MNRSVDRLRNTYSGRSNNRDLSNRSQSSDNEVFDQTTHGKDRLTEKKMSTDFRARVRSEKVVKEVLSPDTT</sequence>
<feature type="region of interest" description="Disordered" evidence="1">
    <location>
        <begin position="1"/>
        <end position="51"/>
    </location>
</feature>
<evidence type="ECO:0000313" key="2">
    <source>
        <dbReference type="EMBL" id="KER28387.1"/>
    </source>
</evidence>
<proteinExistence type="predicted"/>
<dbReference type="RefSeq" id="XP_009167859.1">
    <property type="nucleotide sequence ID" value="XM_009169595.1"/>
</dbReference>
<reference evidence="2 3" key="1">
    <citation type="submission" date="2013-11" db="EMBL/GenBank/DDBJ databases">
        <title>Opisthorchis viverrini - life in the bile duct.</title>
        <authorList>
            <person name="Young N.D."/>
            <person name="Nagarajan N."/>
            <person name="Lin S.J."/>
            <person name="Korhonen P.K."/>
            <person name="Jex A.R."/>
            <person name="Hall R.S."/>
            <person name="Safavi-Hemami H."/>
            <person name="Kaewkong W."/>
            <person name="Bertrand D."/>
            <person name="Gao S."/>
            <person name="Seet Q."/>
            <person name="Wongkham S."/>
            <person name="Teh B.T."/>
            <person name="Wongkham C."/>
            <person name="Intapan P.M."/>
            <person name="Maleewong W."/>
            <person name="Yang X."/>
            <person name="Hu M."/>
            <person name="Wang Z."/>
            <person name="Hofmann A."/>
            <person name="Sternberg P.W."/>
            <person name="Tan P."/>
            <person name="Wang J."/>
            <person name="Gasser R.B."/>
        </authorList>
    </citation>
    <scope>NUCLEOTIDE SEQUENCE [LARGE SCALE GENOMIC DNA]</scope>
</reference>
<gene>
    <name evidence="2" type="ORF">T265_04770</name>
</gene>
<organism evidence="2 3">
    <name type="scientific">Opisthorchis viverrini</name>
    <name type="common">Southeast Asian liver fluke</name>
    <dbReference type="NCBI Taxonomy" id="6198"/>
    <lineage>
        <taxon>Eukaryota</taxon>
        <taxon>Metazoa</taxon>
        <taxon>Spiralia</taxon>
        <taxon>Lophotrochozoa</taxon>
        <taxon>Platyhelminthes</taxon>
        <taxon>Trematoda</taxon>
        <taxon>Digenea</taxon>
        <taxon>Opisthorchiida</taxon>
        <taxon>Opisthorchiata</taxon>
        <taxon>Opisthorchiidae</taxon>
        <taxon>Opisthorchis</taxon>
    </lineage>
</organism>
<evidence type="ECO:0000313" key="3">
    <source>
        <dbReference type="Proteomes" id="UP000054324"/>
    </source>
</evidence>
<dbReference type="Proteomes" id="UP000054324">
    <property type="component" value="Unassembled WGS sequence"/>
</dbReference>
<protein>
    <submittedName>
        <fullName evidence="2">Uncharacterized protein</fullName>
    </submittedName>
</protein>
<accession>A0A074ZRD5</accession>